<comment type="caution">
    <text evidence="9">The sequence shown here is derived from an EMBL/GenBank/DDBJ whole genome shotgun (WGS) entry which is preliminary data.</text>
</comment>
<keyword evidence="10" id="KW-1185">Reference proteome</keyword>
<evidence type="ECO:0000256" key="3">
    <source>
        <dbReference type="ARBA" id="ARBA00022771"/>
    </source>
</evidence>
<feature type="region of interest" description="Disordered" evidence="7">
    <location>
        <begin position="124"/>
        <end position="177"/>
    </location>
</feature>
<dbReference type="InterPro" id="IPR039355">
    <property type="entry name" value="Transcription_factor_GATA"/>
</dbReference>
<evidence type="ECO:0000256" key="5">
    <source>
        <dbReference type="ARBA" id="ARBA00023242"/>
    </source>
</evidence>
<dbReference type="GO" id="GO:0000978">
    <property type="term" value="F:RNA polymerase II cis-regulatory region sequence-specific DNA binding"/>
    <property type="evidence" value="ECO:0007669"/>
    <property type="project" value="TreeGrafter"/>
</dbReference>
<evidence type="ECO:0000256" key="2">
    <source>
        <dbReference type="ARBA" id="ARBA00022723"/>
    </source>
</evidence>
<keyword evidence="4" id="KW-0862">Zinc</keyword>
<dbReference type="GO" id="GO:0005634">
    <property type="term" value="C:nucleus"/>
    <property type="evidence" value="ECO:0007669"/>
    <property type="project" value="UniProtKB-SubCell"/>
</dbReference>
<dbReference type="RefSeq" id="XP_037215117.1">
    <property type="nucleotide sequence ID" value="XM_037368191.1"/>
</dbReference>
<protein>
    <submittedName>
        <fullName evidence="9">GATA zinc finger domain-containing protein</fullName>
    </submittedName>
</protein>
<dbReference type="CDD" id="cd00202">
    <property type="entry name" value="ZnF_GATA"/>
    <property type="match status" value="2"/>
</dbReference>
<organism evidence="9 10">
    <name type="scientific">Mycena indigotica</name>
    <dbReference type="NCBI Taxonomy" id="2126181"/>
    <lineage>
        <taxon>Eukaryota</taxon>
        <taxon>Fungi</taxon>
        <taxon>Dikarya</taxon>
        <taxon>Basidiomycota</taxon>
        <taxon>Agaricomycotina</taxon>
        <taxon>Agaricomycetes</taxon>
        <taxon>Agaricomycetidae</taxon>
        <taxon>Agaricales</taxon>
        <taxon>Marasmiineae</taxon>
        <taxon>Mycenaceae</taxon>
        <taxon>Mycena</taxon>
    </lineage>
</organism>
<comment type="subcellular location">
    <subcellularLocation>
        <location evidence="1">Nucleus</location>
    </subcellularLocation>
</comment>
<evidence type="ECO:0000313" key="9">
    <source>
        <dbReference type="EMBL" id="KAF7292689.1"/>
    </source>
</evidence>
<dbReference type="InterPro" id="IPR000679">
    <property type="entry name" value="Znf_GATA"/>
</dbReference>
<evidence type="ECO:0000256" key="6">
    <source>
        <dbReference type="PROSITE-ProRule" id="PRU00094"/>
    </source>
</evidence>
<name>A0A8H6VYD3_9AGAR</name>
<proteinExistence type="predicted"/>
<dbReference type="OrthoDB" id="515401at2759"/>
<dbReference type="Gene3D" id="3.30.50.10">
    <property type="entry name" value="Erythroid Transcription Factor GATA-1, subunit A"/>
    <property type="match status" value="2"/>
</dbReference>
<dbReference type="PROSITE" id="PS50114">
    <property type="entry name" value="GATA_ZN_FINGER_2"/>
    <property type="match status" value="2"/>
</dbReference>
<dbReference type="PANTHER" id="PTHR10071">
    <property type="entry name" value="TRANSCRIPTION FACTOR GATA FAMILY MEMBER"/>
    <property type="match status" value="1"/>
</dbReference>
<evidence type="ECO:0000256" key="1">
    <source>
        <dbReference type="ARBA" id="ARBA00004123"/>
    </source>
</evidence>
<keyword evidence="5" id="KW-0539">Nucleus</keyword>
<dbReference type="EMBL" id="JACAZF010000011">
    <property type="protein sequence ID" value="KAF7292689.1"/>
    <property type="molecule type" value="Genomic_DNA"/>
</dbReference>
<evidence type="ECO:0000313" key="10">
    <source>
        <dbReference type="Proteomes" id="UP000636479"/>
    </source>
</evidence>
<accession>A0A8H6VYD3</accession>
<dbReference type="SMART" id="SM00401">
    <property type="entry name" value="ZnF_GATA"/>
    <property type="match status" value="2"/>
</dbReference>
<dbReference type="Pfam" id="PF00320">
    <property type="entry name" value="GATA"/>
    <property type="match status" value="2"/>
</dbReference>
<dbReference type="InterPro" id="IPR013088">
    <property type="entry name" value="Znf_NHR/GATA"/>
</dbReference>
<keyword evidence="3 6" id="KW-0863">Zinc-finger</keyword>
<dbReference type="Proteomes" id="UP000636479">
    <property type="component" value="Unassembled WGS sequence"/>
</dbReference>
<dbReference type="GO" id="GO:0008270">
    <property type="term" value="F:zinc ion binding"/>
    <property type="evidence" value="ECO:0007669"/>
    <property type="project" value="UniProtKB-KW"/>
</dbReference>
<dbReference type="GO" id="GO:0000122">
    <property type="term" value="P:negative regulation of transcription by RNA polymerase II"/>
    <property type="evidence" value="ECO:0007669"/>
    <property type="project" value="TreeGrafter"/>
</dbReference>
<dbReference type="SUPFAM" id="SSF57716">
    <property type="entry name" value="Glucocorticoid receptor-like (DNA-binding domain)"/>
    <property type="match status" value="2"/>
</dbReference>
<dbReference type="GO" id="GO:0000981">
    <property type="term" value="F:DNA-binding transcription factor activity, RNA polymerase II-specific"/>
    <property type="evidence" value="ECO:0007669"/>
    <property type="project" value="TreeGrafter"/>
</dbReference>
<evidence type="ECO:0000256" key="7">
    <source>
        <dbReference type="SAM" id="MobiDB-lite"/>
    </source>
</evidence>
<dbReference type="PRINTS" id="PR00619">
    <property type="entry name" value="GATAZNFINGER"/>
</dbReference>
<feature type="domain" description="GATA-type" evidence="8">
    <location>
        <begin position="198"/>
        <end position="241"/>
    </location>
</feature>
<feature type="domain" description="GATA-type" evidence="8">
    <location>
        <begin position="253"/>
        <end position="306"/>
    </location>
</feature>
<sequence length="309" mass="32999">MSRDGCTHGWSGALSIIIQFGEARRGRRPGGVTEPMLSRGLRFILAAMSDGHNYNFYSPYGAPNSGGHPGPGGYSQQYPQEYGQSDAGDGAFAGWNEGMGTAQAYHYPPIAGTAYPQHGVPDYGHHQPVANHVGQPQLPQPGHRQSRYSSLAGAMGPTPPSIPSTSSPQGPPTGSQTHAKEIALAPADPGDYPFNASTSASKVCTRCGTRTTPLWRRHPQTDKPVCNACGLYFINKQRDRPADRWEPPAPSMSGAGPVCANCGTTVASAWRRDKKGAQVCNACGVYERARGVPRPVDFRTDVVKTRPKD</sequence>
<keyword evidence="2" id="KW-0479">Metal-binding</keyword>
<gene>
    <name evidence="9" type="ORF">MIND_01167100</name>
</gene>
<dbReference type="PANTHER" id="PTHR10071:SF281">
    <property type="entry name" value="BOX A-BINDING FACTOR-RELATED"/>
    <property type="match status" value="1"/>
</dbReference>
<dbReference type="GeneID" id="59350707"/>
<evidence type="ECO:0000259" key="8">
    <source>
        <dbReference type="PROSITE" id="PS50114"/>
    </source>
</evidence>
<evidence type="ECO:0000256" key="4">
    <source>
        <dbReference type="ARBA" id="ARBA00022833"/>
    </source>
</evidence>
<feature type="compositionally biased region" description="Low complexity" evidence="7">
    <location>
        <begin position="163"/>
        <end position="177"/>
    </location>
</feature>
<dbReference type="GO" id="GO:0045944">
    <property type="term" value="P:positive regulation of transcription by RNA polymerase II"/>
    <property type="evidence" value="ECO:0007669"/>
    <property type="project" value="TreeGrafter"/>
</dbReference>
<reference evidence="9" key="1">
    <citation type="submission" date="2020-05" db="EMBL/GenBank/DDBJ databases">
        <title>Mycena genomes resolve the evolution of fungal bioluminescence.</title>
        <authorList>
            <person name="Tsai I.J."/>
        </authorList>
    </citation>
    <scope>NUCLEOTIDE SEQUENCE</scope>
    <source>
        <strain evidence="9">171206Taipei</strain>
    </source>
</reference>
<dbReference type="AlphaFoldDB" id="A0A8H6VYD3"/>